<proteinExistence type="predicted"/>
<comment type="caution">
    <text evidence="1">The sequence shown here is derived from an EMBL/GenBank/DDBJ whole genome shotgun (WGS) entry which is preliminary data.</text>
</comment>
<name>A0A9X3N2G0_9ACTN</name>
<gene>
    <name evidence="1" type="ORF">OM076_25290</name>
</gene>
<dbReference type="RefSeq" id="WP_270042858.1">
    <property type="nucleotide sequence ID" value="NZ_JAPDOD010000026.1"/>
</dbReference>
<dbReference type="Proteomes" id="UP001149140">
    <property type="component" value="Unassembled WGS sequence"/>
</dbReference>
<organism evidence="1 2">
    <name type="scientific">Solirubrobacter ginsenosidimutans</name>
    <dbReference type="NCBI Taxonomy" id="490573"/>
    <lineage>
        <taxon>Bacteria</taxon>
        <taxon>Bacillati</taxon>
        <taxon>Actinomycetota</taxon>
        <taxon>Thermoleophilia</taxon>
        <taxon>Solirubrobacterales</taxon>
        <taxon>Solirubrobacteraceae</taxon>
        <taxon>Solirubrobacter</taxon>
    </lineage>
</organism>
<evidence type="ECO:0000313" key="2">
    <source>
        <dbReference type="Proteomes" id="UP001149140"/>
    </source>
</evidence>
<sequence length="57" mass="6000">MAQEKTEERAETDVTSSANGDAGRQIAYITGMSADAAATFAAFHSGRFAQRAAFKDA</sequence>
<keyword evidence="2" id="KW-1185">Reference proteome</keyword>
<dbReference type="AlphaFoldDB" id="A0A9X3N2G0"/>
<accession>A0A9X3N2G0</accession>
<reference evidence="1" key="1">
    <citation type="submission" date="2022-10" db="EMBL/GenBank/DDBJ databases">
        <title>The WGS of Solirubrobacter ginsenosidimutans DSM 21036.</title>
        <authorList>
            <person name="Jiang Z."/>
        </authorList>
    </citation>
    <scope>NUCLEOTIDE SEQUENCE</scope>
    <source>
        <strain evidence="1">DSM 21036</strain>
    </source>
</reference>
<dbReference type="EMBL" id="JAPDOD010000026">
    <property type="protein sequence ID" value="MDA0163613.1"/>
    <property type="molecule type" value="Genomic_DNA"/>
</dbReference>
<evidence type="ECO:0000313" key="1">
    <source>
        <dbReference type="EMBL" id="MDA0163613.1"/>
    </source>
</evidence>
<protein>
    <submittedName>
        <fullName evidence="1">Uncharacterized protein</fullName>
    </submittedName>
</protein>